<dbReference type="Proteomes" id="UP000312512">
    <property type="component" value="Unassembled WGS sequence"/>
</dbReference>
<feature type="compositionally biased region" description="Low complexity" evidence="1">
    <location>
        <begin position="90"/>
        <end position="103"/>
    </location>
</feature>
<evidence type="ECO:0000259" key="2">
    <source>
        <dbReference type="Pfam" id="PF00248"/>
    </source>
</evidence>
<evidence type="ECO:0000313" key="4">
    <source>
        <dbReference type="Proteomes" id="UP000312512"/>
    </source>
</evidence>
<proteinExistence type="predicted"/>
<dbReference type="EMBL" id="VDLX02000011">
    <property type="protein sequence ID" value="KAB8191864.1"/>
    <property type="molecule type" value="Genomic_DNA"/>
</dbReference>
<keyword evidence="4" id="KW-1185">Reference proteome</keyword>
<accession>A0A5C4W4C6</accession>
<evidence type="ECO:0000256" key="1">
    <source>
        <dbReference type="SAM" id="MobiDB-lite"/>
    </source>
</evidence>
<name>A0A5C4W4C6_9ACTN</name>
<protein>
    <recommendedName>
        <fullName evidence="2">NADP-dependent oxidoreductase domain-containing protein</fullName>
    </recommendedName>
</protein>
<dbReference type="RefSeq" id="WP_139633659.1">
    <property type="nucleotide sequence ID" value="NZ_VDLX02000011.1"/>
</dbReference>
<dbReference type="Pfam" id="PF00248">
    <property type="entry name" value="Aldo_ket_red"/>
    <property type="match status" value="1"/>
</dbReference>
<dbReference type="InterPro" id="IPR036812">
    <property type="entry name" value="NAD(P)_OxRdtase_dom_sf"/>
</dbReference>
<feature type="region of interest" description="Disordered" evidence="1">
    <location>
        <begin position="50"/>
        <end position="103"/>
    </location>
</feature>
<comment type="caution">
    <text evidence="3">The sequence shown here is derived from an EMBL/GenBank/DDBJ whole genome shotgun (WGS) entry which is preliminary data.</text>
</comment>
<feature type="domain" description="NADP-dependent oxidoreductase" evidence="2">
    <location>
        <begin position="17"/>
        <end position="55"/>
    </location>
</feature>
<evidence type="ECO:0000313" key="3">
    <source>
        <dbReference type="EMBL" id="KAB8191864.1"/>
    </source>
</evidence>
<organism evidence="3 4">
    <name type="scientific">Nonomuraea phyllanthi</name>
    <dbReference type="NCBI Taxonomy" id="2219224"/>
    <lineage>
        <taxon>Bacteria</taxon>
        <taxon>Bacillati</taxon>
        <taxon>Actinomycetota</taxon>
        <taxon>Actinomycetes</taxon>
        <taxon>Streptosporangiales</taxon>
        <taxon>Streptosporangiaceae</taxon>
        <taxon>Nonomuraea</taxon>
    </lineage>
</organism>
<dbReference type="InterPro" id="IPR023210">
    <property type="entry name" value="NADP_OxRdtase_dom"/>
</dbReference>
<sequence>MDHKHLGRSGLRGSRRCLGTMNFGDATDEPTPFAIMDEALEAAINFVDTADVHGGPQSPDMEQGYGFPLPWRPRSGDSAGPIHLAFSDVSMSGSPLPSESSVP</sequence>
<dbReference type="AlphaFoldDB" id="A0A5C4W4C6"/>
<gene>
    <name evidence="3" type="ORF">FH608_028330</name>
</gene>
<reference evidence="3 4" key="1">
    <citation type="submission" date="2019-10" db="EMBL/GenBank/DDBJ databases">
        <title>Nonomuraea sp. nov., isolated from Phyllanthus amarus.</title>
        <authorList>
            <person name="Klykleung N."/>
            <person name="Tanasupawat S."/>
        </authorList>
    </citation>
    <scope>NUCLEOTIDE SEQUENCE [LARGE SCALE GENOMIC DNA]</scope>
    <source>
        <strain evidence="3 4">PA1-10</strain>
    </source>
</reference>
<dbReference type="Gene3D" id="3.20.20.100">
    <property type="entry name" value="NADP-dependent oxidoreductase domain"/>
    <property type="match status" value="1"/>
</dbReference>
<dbReference type="SUPFAM" id="SSF51430">
    <property type="entry name" value="NAD(P)-linked oxidoreductase"/>
    <property type="match status" value="1"/>
</dbReference>